<dbReference type="EMBL" id="LAZR01060651">
    <property type="protein sequence ID" value="KKK65244.1"/>
    <property type="molecule type" value="Genomic_DNA"/>
</dbReference>
<gene>
    <name evidence="1" type="ORF">LCGC14_2976100</name>
</gene>
<protein>
    <submittedName>
        <fullName evidence="1">Uncharacterized protein</fullName>
    </submittedName>
</protein>
<dbReference type="AlphaFoldDB" id="A0A0F8ZFH5"/>
<organism evidence="1">
    <name type="scientific">marine sediment metagenome</name>
    <dbReference type="NCBI Taxonomy" id="412755"/>
    <lineage>
        <taxon>unclassified sequences</taxon>
        <taxon>metagenomes</taxon>
        <taxon>ecological metagenomes</taxon>
    </lineage>
</organism>
<name>A0A0F8ZFH5_9ZZZZ</name>
<proteinExistence type="predicted"/>
<comment type="caution">
    <text evidence="1">The sequence shown here is derived from an EMBL/GenBank/DDBJ whole genome shotgun (WGS) entry which is preliminary data.</text>
</comment>
<reference evidence="1" key="1">
    <citation type="journal article" date="2015" name="Nature">
        <title>Complex archaea that bridge the gap between prokaryotes and eukaryotes.</title>
        <authorList>
            <person name="Spang A."/>
            <person name="Saw J.H."/>
            <person name="Jorgensen S.L."/>
            <person name="Zaremba-Niedzwiedzka K."/>
            <person name="Martijn J."/>
            <person name="Lind A.E."/>
            <person name="van Eijk R."/>
            <person name="Schleper C."/>
            <person name="Guy L."/>
            <person name="Ettema T.J."/>
        </authorList>
    </citation>
    <scope>NUCLEOTIDE SEQUENCE</scope>
</reference>
<sequence>MNKLLMLLLLLVACTGQETRKPDYGLAYDRYVELRKDCARRGGNLVIVRRQYSGAKRGYTLMDLQGARCD</sequence>
<evidence type="ECO:0000313" key="1">
    <source>
        <dbReference type="EMBL" id="KKK65244.1"/>
    </source>
</evidence>
<accession>A0A0F8ZFH5</accession>